<protein>
    <submittedName>
        <fullName evidence="3">Endonuclease/exonuclease/phosphatase family protein</fullName>
    </submittedName>
</protein>
<keyword evidence="3" id="KW-0378">Hydrolase</keyword>
<dbReference type="InterPro" id="IPR036691">
    <property type="entry name" value="Endo/exonu/phosph_ase_sf"/>
</dbReference>
<evidence type="ECO:0000256" key="1">
    <source>
        <dbReference type="SAM" id="SignalP"/>
    </source>
</evidence>
<dbReference type="eggNOG" id="COG2374">
    <property type="taxonomic scope" value="Bacteria"/>
</dbReference>
<accession>S0F673</accession>
<dbReference type="Gene3D" id="3.60.10.10">
    <property type="entry name" value="Endonuclease/exonuclease/phosphatase"/>
    <property type="match status" value="1"/>
</dbReference>
<dbReference type="STRING" id="547042.BACCOPRO_01225"/>
<dbReference type="GO" id="GO:0004519">
    <property type="term" value="F:endonuclease activity"/>
    <property type="evidence" value="ECO:0007669"/>
    <property type="project" value="UniProtKB-KW"/>
</dbReference>
<dbReference type="Pfam" id="PF19580">
    <property type="entry name" value="Exo_endo_phos_3"/>
    <property type="match status" value="1"/>
</dbReference>
<proteinExistence type="predicted"/>
<dbReference type="AlphaFoldDB" id="S0F673"/>
<name>S0F673_9BACT</name>
<keyword evidence="3" id="KW-0540">Nuclease</keyword>
<keyword evidence="3" id="KW-0255">Endonuclease</keyword>
<evidence type="ECO:0000313" key="4">
    <source>
        <dbReference type="Proteomes" id="UP000014073"/>
    </source>
</evidence>
<feature type="chain" id="PRO_5004486566" evidence="1">
    <location>
        <begin position="23"/>
        <end position="340"/>
    </location>
</feature>
<comment type="caution">
    <text evidence="3">The sequence shown here is derived from an EMBL/GenBank/DDBJ whole genome shotgun (WGS) entry which is preliminary data.</text>
</comment>
<keyword evidence="1" id="KW-0732">Signal</keyword>
<dbReference type="GO" id="GO:0004527">
    <property type="term" value="F:exonuclease activity"/>
    <property type="evidence" value="ECO:0007669"/>
    <property type="project" value="UniProtKB-KW"/>
</dbReference>
<feature type="signal peptide" evidence="1">
    <location>
        <begin position="1"/>
        <end position="22"/>
    </location>
</feature>
<keyword evidence="4" id="KW-1185">Reference proteome</keyword>
<dbReference type="PANTHER" id="PTHR42834">
    <property type="entry name" value="ENDONUCLEASE/EXONUCLEASE/PHOSPHATASE FAMILY PROTEIN (AFU_ORTHOLOGUE AFUA_3G09210)"/>
    <property type="match status" value="1"/>
</dbReference>
<dbReference type="EMBL" id="ACBW01000094">
    <property type="protein sequence ID" value="EEF75734.1"/>
    <property type="molecule type" value="Genomic_DNA"/>
</dbReference>
<organism evidence="3 4">
    <name type="scientific">Phocaeicola coprophilus DSM 18228 = JCM 13818</name>
    <dbReference type="NCBI Taxonomy" id="547042"/>
    <lineage>
        <taxon>Bacteria</taxon>
        <taxon>Pseudomonadati</taxon>
        <taxon>Bacteroidota</taxon>
        <taxon>Bacteroidia</taxon>
        <taxon>Bacteroidales</taxon>
        <taxon>Bacteroidaceae</taxon>
        <taxon>Phocaeicola</taxon>
    </lineage>
</organism>
<dbReference type="SUPFAM" id="SSF56219">
    <property type="entry name" value="DNase I-like"/>
    <property type="match status" value="1"/>
</dbReference>
<keyword evidence="3" id="KW-0269">Exonuclease</keyword>
<gene>
    <name evidence="3" type="ORF">BACCOPRO_01225</name>
</gene>
<evidence type="ECO:0000259" key="2">
    <source>
        <dbReference type="Pfam" id="PF19580"/>
    </source>
</evidence>
<evidence type="ECO:0000313" key="3">
    <source>
        <dbReference type="EMBL" id="EEF75734.1"/>
    </source>
</evidence>
<dbReference type="InterPro" id="IPR005135">
    <property type="entry name" value="Endo/exonuclease/phosphatase"/>
</dbReference>
<dbReference type="Proteomes" id="UP000014073">
    <property type="component" value="Unassembled WGS sequence"/>
</dbReference>
<reference evidence="3 4" key="1">
    <citation type="submission" date="2008-12" db="EMBL/GenBank/DDBJ databases">
        <authorList>
            <person name="Fulton L."/>
            <person name="Clifton S."/>
            <person name="Fulton B."/>
            <person name="Xu J."/>
            <person name="Minx P."/>
            <person name="Pepin K.H."/>
            <person name="Johnson M."/>
            <person name="Bhonagiri V."/>
            <person name="Nash W.E."/>
            <person name="Mardis E.R."/>
            <person name="Wilson R.K."/>
        </authorList>
    </citation>
    <scope>NUCLEOTIDE SEQUENCE [LARGE SCALE GENOMIC DNA]</scope>
    <source>
        <strain evidence="3 4">DSM 18228</strain>
    </source>
</reference>
<feature type="domain" description="Endonuclease/exonuclease/phosphatase" evidence="2">
    <location>
        <begin position="28"/>
        <end position="336"/>
    </location>
</feature>
<sequence>MISLKTFLSGLALFCALAPSQAQDKFRVMEYNVENLFDCSHDSLKNDYEFQPDSPRGWTKARYYDKLAKIAKVILAAGDKQVPDLVGLCEVENEHCVQDLVKNSPLRDAGYDFAITQSPDERGIDVVLLYQPATFRHLSTHAIGIPSKEIDRRPTRDILHVSGRIVTGDTLDVFVCHMPSRSGGEKQSEPYRLFTAGYLRRAADSVMAVRQHPNVIVMGDFNDYPSNRSIAEVIGAVRPGDQIEKTRLYNLMDGKEGGTYRYRGEWGTLDQMMVSGYLLEGNERIRAKYEDAQILKFPFLLEEDDRYGGESPSRTYWGKKYHGGYSDHLPVLLELELKEE</sequence>
<dbReference type="PANTHER" id="PTHR42834:SF1">
    <property type="entry name" value="ENDONUCLEASE_EXONUCLEASE_PHOSPHATASE FAMILY PROTEIN (AFU_ORTHOLOGUE AFUA_3G09210)"/>
    <property type="match status" value="1"/>
</dbReference>
<dbReference type="HOGENOM" id="CLU_058239_1_0_10"/>